<dbReference type="InterPro" id="IPR036864">
    <property type="entry name" value="Zn2-C6_fun-type_DNA-bd_sf"/>
</dbReference>
<accession>A0A2C5YIR3</accession>
<dbReference type="GO" id="GO:0008270">
    <property type="term" value="F:zinc ion binding"/>
    <property type="evidence" value="ECO:0007669"/>
    <property type="project" value="InterPro"/>
</dbReference>
<dbReference type="AlphaFoldDB" id="A0A2C5YIR3"/>
<dbReference type="CDD" id="cd00067">
    <property type="entry name" value="GAL4"/>
    <property type="match status" value="1"/>
</dbReference>
<evidence type="ECO:0000259" key="3">
    <source>
        <dbReference type="PROSITE" id="PS50048"/>
    </source>
</evidence>
<dbReference type="PROSITE" id="PS50048">
    <property type="entry name" value="ZN2_CY6_FUNGAL_2"/>
    <property type="match status" value="1"/>
</dbReference>
<dbReference type="PANTHER" id="PTHR38791">
    <property type="entry name" value="ZN(II)2CYS6 TRANSCRIPTION FACTOR (EUROFUNG)-RELATED-RELATED"/>
    <property type="match status" value="1"/>
</dbReference>
<feature type="domain" description="Zn(2)-C6 fungal-type" evidence="3">
    <location>
        <begin position="10"/>
        <end position="38"/>
    </location>
</feature>
<gene>
    <name evidence="4" type="ORF">CDD82_1391</name>
</gene>
<dbReference type="GO" id="GO:0000981">
    <property type="term" value="F:DNA-binding transcription factor activity, RNA polymerase II-specific"/>
    <property type="evidence" value="ECO:0007669"/>
    <property type="project" value="InterPro"/>
</dbReference>
<keyword evidence="1" id="KW-0539">Nucleus</keyword>
<evidence type="ECO:0000256" key="2">
    <source>
        <dbReference type="SAM" id="MobiDB-lite"/>
    </source>
</evidence>
<comment type="caution">
    <text evidence="4">The sequence shown here is derived from an EMBL/GenBank/DDBJ whole genome shotgun (WGS) entry which is preliminary data.</text>
</comment>
<dbReference type="PANTHER" id="PTHR38791:SF11">
    <property type="entry name" value="ZN(II)2CYS6 TRANSCRIPTION FACTOR (EUROFUNG)"/>
    <property type="match status" value="1"/>
</dbReference>
<dbReference type="Gene3D" id="4.10.240.10">
    <property type="entry name" value="Zn(2)-C6 fungal-type DNA-binding domain"/>
    <property type="match status" value="1"/>
</dbReference>
<dbReference type="OrthoDB" id="4491390at2759"/>
<feature type="compositionally biased region" description="Basic residues" evidence="2">
    <location>
        <begin position="61"/>
        <end position="70"/>
    </location>
</feature>
<proteinExistence type="predicted"/>
<dbReference type="Proteomes" id="UP000224854">
    <property type="component" value="Unassembled WGS sequence"/>
</dbReference>
<dbReference type="InterPro" id="IPR053175">
    <property type="entry name" value="DHMBA_Reg_Transcription_Factor"/>
</dbReference>
<dbReference type="InterPro" id="IPR001138">
    <property type="entry name" value="Zn2Cys6_DnaBD"/>
</dbReference>
<keyword evidence="5" id="KW-1185">Reference proteome</keyword>
<feature type="region of interest" description="Disordered" evidence="2">
    <location>
        <begin position="49"/>
        <end position="91"/>
    </location>
</feature>
<organism evidence="4 5">
    <name type="scientific">Ophiocordyceps australis</name>
    <dbReference type="NCBI Taxonomy" id="1399860"/>
    <lineage>
        <taxon>Eukaryota</taxon>
        <taxon>Fungi</taxon>
        <taxon>Dikarya</taxon>
        <taxon>Ascomycota</taxon>
        <taxon>Pezizomycotina</taxon>
        <taxon>Sordariomycetes</taxon>
        <taxon>Hypocreomycetidae</taxon>
        <taxon>Hypocreales</taxon>
        <taxon>Ophiocordycipitaceae</taxon>
        <taxon>Ophiocordyceps</taxon>
    </lineage>
</organism>
<name>A0A2C5YIR3_9HYPO</name>
<dbReference type="SMART" id="SM00066">
    <property type="entry name" value="GAL4"/>
    <property type="match status" value="1"/>
</dbReference>
<sequence length="511" mass="56790">MPNTGRPSKDCHLCRKRRVKCDLGRPGCTRCVKYGVECPGYRDLQDLLFRNGHPGPSQKKQQARRTRARSGSRGSGLPDHGLGSSITRLSSPGVEEKSVTVAPWLGQQLGQHWTAQSVPIIFDICSDVHFLIKEYSRAPATDGPLYWATHLFSRAYLTNVIQSTAGRAGSDGERKRELALYFDGTLRSVARELEKPGAAFRNDLLAAIWVFSNYELLVGKAGSQKKSRWCLHTRGLYSMMQARGIGVLSSRMARFSFWPCFNMIQVEALANNRECPPETESWLAAISAAMYPREAYILPASIFITHATRLLARTHGILQGRDVDGAARELFSLADELAAAEEEMKRSVAANGRSHEAHDFDFSIYTLVCSSQIQTHHSLALLANFVRHYAQRHSHSMDDLDGMRQHCLGKMQAAAQRIIDSIPRFLGDMSPQAPRGRHLFMASLNIMRPITIVYRARSMLPAQGEAARRVLEFMAREAGLHQALCELSELVGVSDEAPLDRAQSGGAVESR</sequence>
<evidence type="ECO:0000313" key="5">
    <source>
        <dbReference type="Proteomes" id="UP000224854"/>
    </source>
</evidence>
<evidence type="ECO:0000256" key="1">
    <source>
        <dbReference type="ARBA" id="ARBA00023242"/>
    </source>
</evidence>
<evidence type="ECO:0000313" key="4">
    <source>
        <dbReference type="EMBL" id="PHH67523.1"/>
    </source>
</evidence>
<reference evidence="4 5" key="1">
    <citation type="submission" date="2017-06" db="EMBL/GenBank/DDBJ databases">
        <title>Ant-infecting Ophiocordyceps genomes reveal a high diversity of potential behavioral manipulation genes and a possible major role for enterotoxins.</title>
        <authorList>
            <person name="De Bekker C."/>
            <person name="Evans H.C."/>
            <person name="Brachmann A."/>
            <person name="Hughes D.P."/>
        </authorList>
    </citation>
    <scope>NUCLEOTIDE SEQUENCE [LARGE SCALE GENOMIC DNA]</scope>
    <source>
        <strain evidence="4 5">1348a</strain>
    </source>
</reference>
<dbReference type="Pfam" id="PF00172">
    <property type="entry name" value="Zn_clus"/>
    <property type="match status" value="1"/>
</dbReference>
<dbReference type="EMBL" id="NJEU01001412">
    <property type="protein sequence ID" value="PHH67523.1"/>
    <property type="molecule type" value="Genomic_DNA"/>
</dbReference>
<protein>
    <recommendedName>
        <fullName evidence="3">Zn(2)-C6 fungal-type domain-containing protein</fullName>
    </recommendedName>
</protein>
<dbReference type="SUPFAM" id="SSF57701">
    <property type="entry name" value="Zn2/Cys6 DNA-binding domain"/>
    <property type="match status" value="1"/>
</dbReference>